<comment type="subcellular location">
    <subcellularLocation>
        <location evidence="1">Membrane</location>
        <topology evidence="1">Multi-pass membrane protein</topology>
    </subcellularLocation>
</comment>
<dbReference type="InterPro" id="IPR006068">
    <property type="entry name" value="ATPase_P-typ_cation-transptr_C"/>
</dbReference>
<evidence type="ECO:0000256" key="6">
    <source>
        <dbReference type="ARBA" id="ARBA00022967"/>
    </source>
</evidence>
<dbReference type="RefSeq" id="WP_382202302.1">
    <property type="nucleotide sequence ID" value="NZ_JBHTBZ010000043.1"/>
</dbReference>
<proteinExistence type="inferred from homology"/>
<dbReference type="PROSITE" id="PS00154">
    <property type="entry name" value="ATPASE_E1_E2"/>
    <property type="match status" value="1"/>
</dbReference>
<dbReference type="InterPro" id="IPR008250">
    <property type="entry name" value="ATPase_P-typ_transduc_dom_A_sf"/>
</dbReference>
<keyword evidence="7 10" id="KW-1133">Transmembrane helix</keyword>
<feature type="transmembrane region" description="Helical" evidence="10">
    <location>
        <begin position="259"/>
        <end position="288"/>
    </location>
</feature>
<dbReference type="Gene3D" id="3.40.50.1000">
    <property type="entry name" value="HAD superfamily/HAD-like"/>
    <property type="match status" value="1"/>
</dbReference>
<keyword evidence="8 10" id="KW-0472">Membrane</keyword>
<feature type="domain" description="Cation-transporting P-type ATPase N-terminal" evidence="11">
    <location>
        <begin position="3"/>
        <end position="74"/>
    </location>
</feature>
<dbReference type="InterPro" id="IPR023299">
    <property type="entry name" value="ATPase_P-typ_cyto_dom_N"/>
</dbReference>
<feature type="transmembrane region" description="Helical" evidence="10">
    <location>
        <begin position="817"/>
        <end position="836"/>
    </location>
</feature>
<name>A0ABW2SE81_9BURK</name>
<dbReference type="Pfam" id="PF00689">
    <property type="entry name" value="Cation_ATPase_C"/>
    <property type="match status" value="1"/>
</dbReference>
<dbReference type="Pfam" id="PF00690">
    <property type="entry name" value="Cation_ATPase_N"/>
    <property type="match status" value="1"/>
</dbReference>
<dbReference type="PANTHER" id="PTHR43294">
    <property type="entry name" value="SODIUM/POTASSIUM-TRANSPORTING ATPASE SUBUNIT ALPHA"/>
    <property type="match status" value="1"/>
</dbReference>
<feature type="transmembrane region" description="Helical" evidence="10">
    <location>
        <begin position="233"/>
        <end position="253"/>
    </location>
</feature>
<gene>
    <name evidence="12" type="ORF">ACFQU0_15365</name>
</gene>
<dbReference type="PANTHER" id="PTHR43294:SF20">
    <property type="entry name" value="P-TYPE ATPASE"/>
    <property type="match status" value="1"/>
</dbReference>
<sequence>MTDPTSTPTQAPTPTPAPTGLSSAQATERLRTDGPNALPRAPQRTTWRITLEVAREPMFQLLAAAVGIYLLLGERSEALVLLAFLAVIVGITLVQERRTERVLEALHDMTSPRALVWRDGERQRVAGTELVVGDLIELAEGDRVPADARLILSNDLRVDESLLSGESLPVAKQAGSATAGTVFAGTLVVAGQARAEVTATGVRSDIGRIGKVLGTLPVEATPLHRQTRHMVRWFSVLGLLVSVVVGLLYAWALGDWLGAALAGITMAMAMLPQEFLLILTVFMAMGAYRLSSHRVLTRRAATIEALGSATVLCTDKTGTLTVNRMAIARLVRLSEDRPQHWDATDGALPEPFHALLRHGILASENDPFDPMERAFHTLGSQHLPAPPEGWTLVHEYGLSADCPAMTHVWQAPGSPHTTVAIKGAPETVARLCRLPPAQADLWLAQAQALAAQGQRVLGVARAEWGTGQWPATPEGFDFQPLGLVALADPLRDNVPQAVRDCQQAGIRVVMITGDHPVTAQAIARQAGIAGAEGLLLGSQVAALDDAALRQAVAHTAVFARVAPQHKLRIVEALKANGEVVAMTGDGVNDAPSLRAAHIGIAMGGRGTDVARESASLVLLDDDFSTLVQAIRLGRRIFDNLGKAMRFVLAVHVPIAGLTLVPLVLGWPLLFTPMHIAFLEIVIDPVGSIVFEAEEAENDLMLRPPRRPDAPLFAPALIATSLLQGSVALLGVGGFYGVLLGHAWAVDEARAAAFVALVLANLALVLANRTRQPHWRGAFGGHNRALLLTALLTLTMLALVLGVPALRTLFGFALPDVATLGLALAVGAGVLPLLWGLRHALRRWETPA</sequence>
<dbReference type="PRINTS" id="PR00120">
    <property type="entry name" value="HATPASE"/>
</dbReference>
<evidence type="ECO:0000313" key="12">
    <source>
        <dbReference type="EMBL" id="MFC7461813.1"/>
    </source>
</evidence>
<evidence type="ECO:0000256" key="9">
    <source>
        <dbReference type="SAM" id="MobiDB-lite"/>
    </source>
</evidence>
<dbReference type="InterPro" id="IPR036412">
    <property type="entry name" value="HAD-like_sf"/>
</dbReference>
<evidence type="ECO:0000259" key="11">
    <source>
        <dbReference type="SMART" id="SM00831"/>
    </source>
</evidence>
<keyword evidence="13" id="KW-1185">Reference proteome</keyword>
<feature type="transmembrane region" description="Helical" evidence="10">
    <location>
        <begin position="670"/>
        <end position="690"/>
    </location>
</feature>
<evidence type="ECO:0000313" key="13">
    <source>
        <dbReference type="Proteomes" id="UP001596457"/>
    </source>
</evidence>
<evidence type="ECO:0000256" key="3">
    <source>
        <dbReference type="ARBA" id="ARBA00022692"/>
    </source>
</evidence>
<feature type="compositionally biased region" description="Low complexity" evidence="9">
    <location>
        <begin position="1"/>
        <end position="10"/>
    </location>
</feature>
<dbReference type="SFLD" id="SFLDS00003">
    <property type="entry name" value="Haloacid_Dehalogenase"/>
    <property type="match status" value="1"/>
</dbReference>
<dbReference type="InterPro" id="IPR044492">
    <property type="entry name" value="P_typ_ATPase_HD_dom"/>
</dbReference>
<dbReference type="Proteomes" id="UP001596457">
    <property type="component" value="Unassembled WGS sequence"/>
</dbReference>
<dbReference type="Gene3D" id="3.40.1110.10">
    <property type="entry name" value="Calcium-transporting ATPase, cytoplasmic domain N"/>
    <property type="match status" value="1"/>
</dbReference>
<evidence type="ECO:0000256" key="2">
    <source>
        <dbReference type="ARBA" id="ARBA00005675"/>
    </source>
</evidence>
<dbReference type="EMBL" id="JBHTBZ010000043">
    <property type="protein sequence ID" value="MFC7461813.1"/>
    <property type="molecule type" value="Genomic_DNA"/>
</dbReference>
<feature type="transmembrane region" description="Helical" evidence="10">
    <location>
        <begin position="711"/>
        <end position="736"/>
    </location>
</feature>
<keyword evidence="5" id="KW-0067">ATP-binding</keyword>
<feature type="transmembrane region" description="Helical" evidence="10">
    <location>
        <begin position="785"/>
        <end position="805"/>
    </location>
</feature>
<dbReference type="SUPFAM" id="SSF81653">
    <property type="entry name" value="Calcium ATPase, transduction domain A"/>
    <property type="match status" value="1"/>
</dbReference>
<accession>A0ABW2SE81</accession>
<dbReference type="SUPFAM" id="SSF81665">
    <property type="entry name" value="Calcium ATPase, transmembrane domain M"/>
    <property type="match status" value="1"/>
</dbReference>
<feature type="transmembrane region" description="Helical" evidence="10">
    <location>
        <begin position="643"/>
        <end position="664"/>
    </location>
</feature>
<reference evidence="13" key="1">
    <citation type="journal article" date="2019" name="Int. J. Syst. Evol. Microbiol.">
        <title>The Global Catalogue of Microorganisms (GCM) 10K type strain sequencing project: providing services to taxonomists for standard genome sequencing and annotation.</title>
        <authorList>
            <consortium name="The Broad Institute Genomics Platform"/>
            <consortium name="The Broad Institute Genome Sequencing Center for Infectious Disease"/>
            <person name="Wu L."/>
            <person name="Ma J."/>
        </authorList>
    </citation>
    <scope>NUCLEOTIDE SEQUENCE [LARGE SCALE GENOMIC DNA]</scope>
    <source>
        <strain evidence="13">CCUG 53903</strain>
    </source>
</reference>
<evidence type="ECO:0000256" key="5">
    <source>
        <dbReference type="ARBA" id="ARBA00022840"/>
    </source>
</evidence>
<evidence type="ECO:0000256" key="4">
    <source>
        <dbReference type="ARBA" id="ARBA00022741"/>
    </source>
</evidence>
<dbReference type="SUPFAM" id="SSF56784">
    <property type="entry name" value="HAD-like"/>
    <property type="match status" value="1"/>
</dbReference>
<dbReference type="InterPro" id="IPR018303">
    <property type="entry name" value="ATPase_P-typ_P_site"/>
</dbReference>
<keyword evidence="6" id="KW-1278">Translocase</keyword>
<evidence type="ECO:0000256" key="7">
    <source>
        <dbReference type="ARBA" id="ARBA00022989"/>
    </source>
</evidence>
<dbReference type="Gene3D" id="1.20.1110.10">
    <property type="entry name" value="Calcium-transporting ATPase, transmembrane domain"/>
    <property type="match status" value="1"/>
</dbReference>
<evidence type="ECO:0000256" key="1">
    <source>
        <dbReference type="ARBA" id="ARBA00004141"/>
    </source>
</evidence>
<organism evidence="12 13">
    <name type="scientific">Hydrogenophaga defluvii</name>
    <dbReference type="NCBI Taxonomy" id="249410"/>
    <lineage>
        <taxon>Bacteria</taxon>
        <taxon>Pseudomonadati</taxon>
        <taxon>Pseudomonadota</taxon>
        <taxon>Betaproteobacteria</taxon>
        <taxon>Burkholderiales</taxon>
        <taxon>Comamonadaceae</taxon>
        <taxon>Hydrogenophaga</taxon>
    </lineage>
</organism>
<keyword evidence="4" id="KW-0547">Nucleotide-binding</keyword>
<protein>
    <submittedName>
        <fullName evidence="12">Cation-translocating P-type ATPase</fullName>
    </submittedName>
</protein>
<dbReference type="InterPro" id="IPR023214">
    <property type="entry name" value="HAD_sf"/>
</dbReference>
<evidence type="ECO:0000256" key="8">
    <source>
        <dbReference type="ARBA" id="ARBA00023136"/>
    </source>
</evidence>
<dbReference type="InterPro" id="IPR023298">
    <property type="entry name" value="ATPase_P-typ_TM_dom_sf"/>
</dbReference>
<dbReference type="SMART" id="SM00831">
    <property type="entry name" value="Cation_ATPase_N"/>
    <property type="match status" value="1"/>
</dbReference>
<dbReference type="SFLD" id="SFLDF00027">
    <property type="entry name" value="p-type_atpase"/>
    <property type="match status" value="1"/>
</dbReference>
<dbReference type="Gene3D" id="2.70.150.10">
    <property type="entry name" value="Calcium-transporting ATPase, cytoplasmic transduction domain A"/>
    <property type="match status" value="1"/>
</dbReference>
<dbReference type="InterPro" id="IPR004014">
    <property type="entry name" value="ATPase_P-typ_cation-transptr_N"/>
</dbReference>
<dbReference type="InterPro" id="IPR059000">
    <property type="entry name" value="ATPase_P-type_domA"/>
</dbReference>
<evidence type="ECO:0000256" key="10">
    <source>
        <dbReference type="SAM" id="Phobius"/>
    </source>
</evidence>
<dbReference type="NCBIfam" id="TIGR01494">
    <property type="entry name" value="ATPase_P-type"/>
    <property type="match status" value="2"/>
</dbReference>
<dbReference type="InterPro" id="IPR050510">
    <property type="entry name" value="Cation_transp_ATPase_P-type"/>
</dbReference>
<dbReference type="Pfam" id="PF00122">
    <property type="entry name" value="E1-E2_ATPase"/>
    <property type="match status" value="1"/>
</dbReference>
<feature type="transmembrane region" description="Helical" evidence="10">
    <location>
        <begin position="78"/>
        <end position="94"/>
    </location>
</feature>
<dbReference type="InterPro" id="IPR001757">
    <property type="entry name" value="P_typ_ATPase"/>
</dbReference>
<feature type="transmembrane region" description="Helical" evidence="10">
    <location>
        <begin position="748"/>
        <end position="765"/>
    </location>
</feature>
<keyword evidence="3 10" id="KW-0812">Transmembrane</keyword>
<dbReference type="Pfam" id="PF00702">
    <property type="entry name" value="Hydrolase"/>
    <property type="match status" value="1"/>
</dbReference>
<dbReference type="SFLD" id="SFLDG00002">
    <property type="entry name" value="C1.7:_P-type_atpase_like"/>
    <property type="match status" value="1"/>
</dbReference>
<feature type="region of interest" description="Disordered" evidence="9">
    <location>
        <begin position="1"/>
        <end position="24"/>
    </location>
</feature>
<dbReference type="PRINTS" id="PR00119">
    <property type="entry name" value="CATATPASE"/>
</dbReference>
<comment type="similarity">
    <text evidence="2">Belongs to the cation transport ATPase (P-type) (TC 3.A.3) family. Type IIA subfamily.</text>
</comment>
<comment type="caution">
    <text evidence="12">The sequence shown here is derived from an EMBL/GenBank/DDBJ whole genome shotgun (WGS) entry which is preliminary data.</text>
</comment>